<dbReference type="HOGENOM" id="CLU_043715_1_0_1"/>
<dbReference type="AGR" id="WB:WBGene00005866"/>
<evidence type="ECO:0000256" key="5">
    <source>
        <dbReference type="SAM" id="Phobius"/>
    </source>
</evidence>
<organism evidence="7 8">
    <name type="scientific">Caenorhabditis elegans</name>
    <dbReference type="NCBI Taxonomy" id="6239"/>
    <lineage>
        <taxon>Eukaryota</taxon>
        <taxon>Metazoa</taxon>
        <taxon>Ecdysozoa</taxon>
        <taxon>Nematoda</taxon>
        <taxon>Chromadorea</taxon>
        <taxon>Rhabditida</taxon>
        <taxon>Rhabditina</taxon>
        <taxon>Rhabditomorpha</taxon>
        <taxon>Rhabditoidea</taxon>
        <taxon>Rhabditidae</taxon>
        <taxon>Peloderinae</taxon>
        <taxon>Caenorhabditis</taxon>
    </lineage>
</organism>
<keyword evidence="4 5" id="KW-0472">Membrane</keyword>
<dbReference type="GO" id="GO:0016020">
    <property type="term" value="C:membrane"/>
    <property type="evidence" value="ECO:0007669"/>
    <property type="project" value="UniProtKB-SubCell"/>
</dbReference>
<dbReference type="PIR" id="T25821">
    <property type="entry name" value="T25821"/>
</dbReference>
<dbReference type="GeneID" id="187328"/>
<dbReference type="CDD" id="cd14978">
    <property type="entry name" value="7tmA_FMRFamide_R-like"/>
    <property type="match status" value="1"/>
</dbReference>
<evidence type="ECO:0000313" key="7">
    <source>
        <dbReference type="EMBL" id="CCD67260.1"/>
    </source>
</evidence>
<dbReference type="PaxDb" id="6239-K12D9.7"/>
<dbReference type="InParanoid" id="P91382"/>
<feature type="transmembrane region" description="Helical" evidence="5">
    <location>
        <begin position="311"/>
        <end position="334"/>
    </location>
</feature>
<dbReference type="Pfam" id="PF10324">
    <property type="entry name" value="7TM_GPCR_Srw"/>
    <property type="match status" value="1"/>
</dbReference>
<dbReference type="SUPFAM" id="SSF81321">
    <property type="entry name" value="Family A G protein-coupled receptor-like"/>
    <property type="match status" value="1"/>
</dbReference>
<dbReference type="STRING" id="6239.K12D9.7.1"/>
<keyword evidence="8" id="KW-1185">Reference proteome</keyword>
<feature type="transmembrane region" description="Helical" evidence="5">
    <location>
        <begin position="226"/>
        <end position="248"/>
    </location>
</feature>
<sequence length="367" mass="41574">MSESNCRLLGIYYAGFQKSTAKALCKFENKFIPFAQKILSYSSEISISSVLINLIHFFILTRKPMRTSSINILMAAVALYDILTSLKQIELIFEQNSDIFFDCYPTYTFGVGLRRIILDIAKDYSRRCSTWFIVSIAFIRTVMVRNPLNSTYQSLGKPKASVVVIVGVCAASLPISVFKYFENQFVEKEPLYDCAQNGTYYYVTMSKLFTANDGFLAKYFSLFNSFVSDIIPCLLLPIVTLLLIMNLWKTAKKRANITSATNHKNNNSTSKTGLVFCVTITFFIVEFPYGLSLGFLWMFDYDSGISRILSFFGFIFSMLITLNTCTHLFVCLIISSQYRKSTIHAFTCGLVNSKQMIASRKVTSSPP</sequence>
<dbReference type="InterPro" id="IPR019427">
    <property type="entry name" value="7TM_GPCR_serpentine_rcpt_Srw"/>
</dbReference>
<dbReference type="GO" id="GO:0008528">
    <property type="term" value="F:G protein-coupled peptide receptor activity"/>
    <property type="evidence" value="ECO:0007669"/>
    <property type="project" value="InterPro"/>
</dbReference>
<dbReference type="OrthoDB" id="5871549at2759"/>
<evidence type="ECO:0000259" key="6">
    <source>
        <dbReference type="PROSITE" id="PS50262"/>
    </source>
</evidence>
<comment type="subcellular location">
    <subcellularLocation>
        <location evidence="1">Membrane</location>
    </subcellularLocation>
</comment>
<keyword evidence="3 5" id="KW-1133">Transmembrane helix</keyword>
<reference evidence="7 8" key="1">
    <citation type="journal article" date="1998" name="Science">
        <title>Genome sequence of the nematode C. elegans: a platform for investigating biology.</title>
        <authorList>
            <consortium name="The C. elegans sequencing consortium"/>
            <person name="Sulson J.E."/>
            <person name="Waterston R."/>
        </authorList>
    </citation>
    <scope>NUCLEOTIDE SEQUENCE [LARGE SCALE GENOMIC DNA]</scope>
    <source>
        <strain evidence="7 8">Bristol N2</strain>
    </source>
</reference>
<dbReference type="Gene3D" id="1.20.1070.10">
    <property type="entry name" value="Rhodopsin 7-helix transmembrane proteins"/>
    <property type="match status" value="1"/>
</dbReference>
<dbReference type="AlphaFoldDB" id="P91382"/>
<dbReference type="EMBL" id="BX284605">
    <property type="protein sequence ID" value="CCD67260.1"/>
    <property type="molecule type" value="Genomic_DNA"/>
</dbReference>
<dbReference type="OMA" id="ARTICYI"/>
<dbReference type="CTD" id="187328"/>
<dbReference type="RefSeq" id="NP_503818.1">
    <property type="nucleotide sequence ID" value="NM_071417.1"/>
</dbReference>
<dbReference type="PANTHER" id="PTHR22751">
    <property type="entry name" value="G-PROTEIN COUPLED RECEPTOR-RELATED"/>
    <property type="match status" value="1"/>
</dbReference>
<dbReference type="SMR" id="P91382"/>
<gene>
    <name evidence="7 9" type="primary">srw-119</name>
    <name evidence="7" type="ORF">CELE_K12D9.7</name>
    <name evidence="9" type="ORF">K12D9.7</name>
</gene>
<accession>P91382</accession>
<dbReference type="KEGG" id="cel:CELE_K12D9.7"/>
<dbReference type="PROSITE" id="PS50262">
    <property type="entry name" value="G_PROTEIN_RECEP_F1_2"/>
    <property type="match status" value="1"/>
</dbReference>
<dbReference type="UCSC" id="K12D9.7">
    <property type="organism name" value="c. elegans"/>
</dbReference>
<evidence type="ECO:0000256" key="4">
    <source>
        <dbReference type="ARBA" id="ARBA00023136"/>
    </source>
</evidence>
<dbReference type="PhylomeDB" id="P91382"/>
<evidence type="ECO:0000313" key="8">
    <source>
        <dbReference type="Proteomes" id="UP000001940"/>
    </source>
</evidence>
<feature type="transmembrane region" description="Helical" evidence="5">
    <location>
        <begin position="274"/>
        <end position="299"/>
    </location>
</feature>
<feature type="transmembrane region" description="Helical" evidence="5">
    <location>
        <begin position="38"/>
        <end position="60"/>
    </location>
</feature>
<evidence type="ECO:0000256" key="2">
    <source>
        <dbReference type="ARBA" id="ARBA00022692"/>
    </source>
</evidence>
<name>P91382_CAEEL</name>
<keyword evidence="7" id="KW-0675">Receptor</keyword>
<dbReference type="Proteomes" id="UP000001940">
    <property type="component" value="Chromosome V"/>
</dbReference>
<feature type="domain" description="G-protein coupled receptors family 1 profile" evidence="6">
    <location>
        <begin position="52"/>
        <end position="331"/>
    </location>
</feature>
<dbReference type="WormBase" id="K12D9.7">
    <property type="protein sequence ID" value="CE12192"/>
    <property type="gene ID" value="WBGene00005866"/>
    <property type="gene designation" value="srw-119"/>
</dbReference>
<keyword evidence="2 5" id="KW-0812">Transmembrane</keyword>
<evidence type="ECO:0000313" key="9">
    <source>
        <dbReference type="WormBase" id="K12D9.7"/>
    </source>
</evidence>
<dbReference type="InterPro" id="IPR017452">
    <property type="entry name" value="GPCR_Rhodpsn_7TM"/>
</dbReference>
<evidence type="ECO:0000256" key="3">
    <source>
        <dbReference type="ARBA" id="ARBA00022989"/>
    </source>
</evidence>
<proteinExistence type="predicted"/>
<evidence type="ECO:0000256" key="1">
    <source>
        <dbReference type="ARBA" id="ARBA00004370"/>
    </source>
</evidence>
<dbReference type="PANTHER" id="PTHR22751:SF30">
    <property type="entry name" value="G-PROTEIN COUPLED RECEPTORS FAMILY 1 PROFILE DOMAIN-CONTAINING PROTEIN"/>
    <property type="match status" value="1"/>
</dbReference>
<protein>
    <submittedName>
        <fullName evidence="7">G-protein coupled receptors family 1 profile domain-containing protein</fullName>
    </submittedName>
</protein>
<feature type="transmembrane region" description="Helical" evidence="5">
    <location>
        <begin position="160"/>
        <end position="181"/>
    </location>
</feature>